<dbReference type="PANTHER" id="PTHR14920:SF0">
    <property type="entry name" value="WD REPEAT DOMAIN 19"/>
    <property type="match status" value="1"/>
</dbReference>
<dbReference type="GO" id="GO:0060271">
    <property type="term" value="P:cilium assembly"/>
    <property type="evidence" value="ECO:0007669"/>
    <property type="project" value="TreeGrafter"/>
</dbReference>
<dbReference type="EMBL" id="WIXP02000015">
    <property type="protein sequence ID" value="KAF6199135.1"/>
    <property type="molecule type" value="Genomic_DNA"/>
</dbReference>
<dbReference type="SMART" id="SM00320">
    <property type="entry name" value="WD40"/>
    <property type="match status" value="6"/>
</dbReference>
<evidence type="ECO:0000256" key="7">
    <source>
        <dbReference type="ARBA" id="ARBA00023069"/>
    </source>
</evidence>
<keyword evidence="3" id="KW-0853">WD repeat</keyword>
<dbReference type="Gene3D" id="1.25.40.470">
    <property type="match status" value="1"/>
</dbReference>
<sequence length="1381" mass="153397">MSYEKELFRLEQPHGDGELYFAWQKGNGIYLATVGSDFTVGVFNRQGKLHERVRLPGQCTGFGWDSDGDLLGMICDGSFSIVLWDANTGKKHNVDTGLRDQLTVIAWAKSEPLVAVGSARGNMAIYNHRTSKRVPVLGKHNKRIITAAWGLTNMLALGSEDRTVSLSNIDGDTLKTFQVNSDPSALQFAQVASDNRSTPDTTLSLIVGKRMLLIYNLQEPDDPIKLAFEPMYGNIVAYEWNTDGYILVGFSAGFLVCISTNPRELGQELFQIKNHHIRLSYLSICPVLSKVATCGDNNVKIHELKNLSDVTAVITLSDESGVDRVGWSEDGQLVCVATNTGSAVVYVSRLARLYASHGNIVAILTSLSHLTVFLVKDKTIPAVHISTEVEPSLLAVGPYHLVVGMNNRTWIYDLNGDATTPTGEPMQSLSSSPQLLGDREYMANLTGICLNAEYTAASFAGKIHLHLTESGTGRKSAGITEEKEMRVFPDSGETMNIKCHAITTDFLVYASDLGDIRLFGLEDWKLIREYKHPVPIKSVFPDLVATRVIVVDTKMEGYLYSPVHNTMTLISDFPATTTGVLWDQHPTDRNIFVTFDASTVVTFVHVRDSIDGPKIQKIGETKLPLEQIPLILQRGVVTLQTPGGKLANITLSTHSNSTSISSQNDTMKATLEKHIALNRYTEAWNTCLLLNKKEDWILLAEAALMNLDLETGLRVYRHIGDAGMSISIENIIRVENKKLVAGHVAELLGDFDKAQALYLDSTDPGQALVMRQNLLQWDQALQLARNLAPEQVPYTSLEYANQLELMGQYAEALIHYERAVIDNQRHILELVDHNDRCRSGVARTSLRVGDYRRGMSIASDSASSHHLKLQCAEIMESVKKLNEAAILYDDAGDKNRAAAAYIGLKNWKKVGALLNNVTDLKIFRQYAKAKESEGDFAAAVQAYNEANDVENVVRLLIDKLNQPQKAMAFVEQTRNIEAARRLGQFFEKIGDYSSALKYLVMSRSENEALRLCKEHGLVELYASIVTEEIGGSEEGERQLSSLAVYFEQQGNPMLAAKCYYHAAQFNKALRNLLQVAKGNPDNQEAIVLAIEVVGAANDDIMANQLIELLVGDLDGEPRDAKFVFKLYRARKQYREAAKTAVIIASEELNNGNYSVAHSVLLGMCMDLHDNGLPVTAELMSLLTLLHSYRLVRIHVKLGDHYKAARMLLRVADNISKFPAHDVAILTSTVIECHRADLKGAAFTYAAMLMRPEYKSKIEDKYLKKLEGVVRKPPKGPDNKIAVDRPEVSLPCPFCNYSLPESQLSCPQCQNHVPFCIATGRHVVKDDFTVCPNCQFPAIKTELLRLLELGERCPMCNEVVSPDELRVEVYFESYINQNDEEE</sequence>
<evidence type="ECO:0000256" key="1">
    <source>
        <dbReference type="ARBA" id="ARBA00004120"/>
    </source>
</evidence>
<keyword evidence="7" id="KW-0969">Cilium</keyword>
<dbReference type="Pfam" id="PF15911">
    <property type="entry name" value="Beta-prop_WDR19_2nd"/>
    <property type="match status" value="1"/>
</dbReference>
<dbReference type="FunFam" id="2.130.10.10:FF:000242">
    <property type="entry name" value="WD repeat domain 19, isoform CRA_a"/>
    <property type="match status" value="1"/>
</dbReference>
<evidence type="ECO:0000256" key="9">
    <source>
        <dbReference type="ARBA" id="ARBA00023273"/>
    </source>
</evidence>
<dbReference type="Proteomes" id="UP000466442">
    <property type="component" value="Unassembled WGS sequence"/>
</dbReference>
<reference evidence="14" key="1">
    <citation type="journal article" date="2021" name="Mol. Ecol. Resour.">
        <title>Apolygus lucorum genome provides insights into omnivorousness and mesophyll feeding.</title>
        <authorList>
            <person name="Liu Y."/>
            <person name="Liu H."/>
            <person name="Wang H."/>
            <person name="Huang T."/>
            <person name="Liu B."/>
            <person name="Yang B."/>
            <person name="Yin L."/>
            <person name="Li B."/>
            <person name="Zhang Y."/>
            <person name="Zhang S."/>
            <person name="Jiang F."/>
            <person name="Zhang X."/>
            <person name="Ren Y."/>
            <person name="Wang B."/>
            <person name="Wang S."/>
            <person name="Lu Y."/>
            <person name="Wu K."/>
            <person name="Fan W."/>
            <person name="Wang G."/>
        </authorList>
    </citation>
    <scope>NUCLEOTIDE SEQUENCE</scope>
    <source>
        <strain evidence="14">12Hb</strain>
    </source>
</reference>
<evidence type="ECO:0000256" key="2">
    <source>
        <dbReference type="ARBA" id="ARBA00022490"/>
    </source>
</evidence>
<organism evidence="14 15">
    <name type="scientific">Apolygus lucorum</name>
    <name type="common">Small green plant bug</name>
    <name type="synonym">Lygocoris lucorum</name>
    <dbReference type="NCBI Taxonomy" id="248454"/>
    <lineage>
        <taxon>Eukaryota</taxon>
        <taxon>Metazoa</taxon>
        <taxon>Ecdysozoa</taxon>
        <taxon>Arthropoda</taxon>
        <taxon>Hexapoda</taxon>
        <taxon>Insecta</taxon>
        <taxon>Pterygota</taxon>
        <taxon>Neoptera</taxon>
        <taxon>Paraneoptera</taxon>
        <taxon>Hemiptera</taxon>
        <taxon>Heteroptera</taxon>
        <taxon>Panheteroptera</taxon>
        <taxon>Cimicomorpha</taxon>
        <taxon>Miridae</taxon>
        <taxon>Mirini</taxon>
        <taxon>Apolygus</taxon>
    </lineage>
</organism>
<dbReference type="InterPro" id="IPR015943">
    <property type="entry name" value="WD40/YVTN_repeat-like_dom_sf"/>
</dbReference>
<comment type="caution">
    <text evidence="14">The sequence shown here is derived from an EMBL/GenBank/DDBJ whole genome shotgun (WGS) entry which is preliminary data.</text>
</comment>
<evidence type="ECO:0000256" key="3">
    <source>
        <dbReference type="ARBA" id="ARBA00022574"/>
    </source>
</evidence>
<dbReference type="InterPro" id="IPR039468">
    <property type="entry name" value="WDR19_WD40_rpt"/>
</dbReference>
<dbReference type="InterPro" id="IPR040379">
    <property type="entry name" value="WDR19/dyf-2"/>
</dbReference>
<keyword evidence="2" id="KW-0963">Cytoplasm</keyword>
<evidence type="ECO:0000259" key="13">
    <source>
        <dbReference type="Pfam" id="PF24762"/>
    </source>
</evidence>
<dbReference type="InterPro" id="IPR056168">
    <property type="entry name" value="TPR_IF140/IFT172/WDR19"/>
</dbReference>
<dbReference type="GO" id="GO:0005929">
    <property type="term" value="C:cilium"/>
    <property type="evidence" value="ECO:0007669"/>
    <property type="project" value="TreeGrafter"/>
</dbReference>
<dbReference type="PANTHER" id="PTHR14920">
    <property type="entry name" value="OSMOTIC AVOIDANCE ABNORMAL PROTEIN 1/WD REPEAT MEMBRANE PROTEIN"/>
    <property type="match status" value="1"/>
</dbReference>
<dbReference type="InterPro" id="IPR057855">
    <property type="entry name" value="Beta-prop_WDR19_1st"/>
</dbReference>
<name>A0A8S9WUU3_APOLU</name>
<dbReference type="InterPro" id="IPR011990">
    <property type="entry name" value="TPR-like_helical_dom_sf"/>
</dbReference>
<dbReference type="InterPro" id="IPR056170">
    <property type="entry name" value="Znf_IFT121-like"/>
</dbReference>
<feature type="domain" description="WDR19 WD40 repeat" evidence="10">
    <location>
        <begin position="361"/>
        <end position="654"/>
    </location>
</feature>
<dbReference type="SUPFAM" id="SSF50978">
    <property type="entry name" value="WD40 repeat-like"/>
    <property type="match status" value="2"/>
</dbReference>
<evidence type="ECO:0000256" key="5">
    <source>
        <dbReference type="ARBA" id="ARBA00022794"/>
    </source>
</evidence>
<protein>
    <recommendedName>
        <fullName evidence="16">WD repeat-containing protein 19</fullName>
    </recommendedName>
</protein>
<gene>
    <name evidence="14" type="ORF">GE061_007160</name>
</gene>
<keyword evidence="9" id="KW-0966">Cell projection</keyword>
<evidence type="ECO:0000256" key="6">
    <source>
        <dbReference type="ARBA" id="ARBA00022803"/>
    </source>
</evidence>
<dbReference type="Pfam" id="PF23145">
    <property type="entry name" value="Zf_2nd_IFT121"/>
    <property type="match status" value="1"/>
</dbReference>
<dbReference type="Pfam" id="PF24762">
    <property type="entry name" value="TPR_IF140-IFT172"/>
    <property type="match status" value="1"/>
</dbReference>
<accession>A0A8S9WUU3</accession>
<proteinExistence type="predicted"/>
<dbReference type="InterPro" id="IPR001680">
    <property type="entry name" value="WD40_rpt"/>
</dbReference>
<evidence type="ECO:0000259" key="11">
    <source>
        <dbReference type="Pfam" id="PF23145"/>
    </source>
</evidence>
<dbReference type="Gene3D" id="2.130.10.10">
    <property type="entry name" value="YVTN repeat-like/Quinoprotein amine dehydrogenase"/>
    <property type="match status" value="2"/>
</dbReference>
<evidence type="ECO:0000313" key="15">
    <source>
        <dbReference type="Proteomes" id="UP000466442"/>
    </source>
</evidence>
<feature type="domain" description="WDR19 first beta-propeller" evidence="12">
    <location>
        <begin position="20"/>
        <end position="341"/>
    </location>
</feature>
<keyword evidence="6" id="KW-0802">TPR repeat</keyword>
<dbReference type="InterPro" id="IPR036322">
    <property type="entry name" value="WD40_repeat_dom_sf"/>
</dbReference>
<dbReference type="OrthoDB" id="10250638at2759"/>
<keyword evidence="15" id="KW-1185">Reference proteome</keyword>
<evidence type="ECO:0000256" key="4">
    <source>
        <dbReference type="ARBA" id="ARBA00022737"/>
    </source>
</evidence>
<evidence type="ECO:0000256" key="8">
    <source>
        <dbReference type="ARBA" id="ARBA00023212"/>
    </source>
</evidence>
<dbReference type="GO" id="GO:0035721">
    <property type="term" value="P:intraciliary retrograde transport"/>
    <property type="evidence" value="ECO:0007669"/>
    <property type="project" value="InterPro"/>
</dbReference>
<dbReference type="SUPFAM" id="SSF48452">
    <property type="entry name" value="TPR-like"/>
    <property type="match status" value="2"/>
</dbReference>
<evidence type="ECO:0000259" key="10">
    <source>
        <dbReference type="Pfam" id="PF15911"/>
    </source>
</evidence>
<comment type="subcellular location">
    <subcellularLocation>
        <location evidence="1">Cytoplasm</location>
        <location evidence="1">Cytoskeleton</location>
        <location evidence="1">Cilium basal body</location>
    </subcellularLocation>
</comment>
<evidence type="ECO:0008006" key="16">
    <source>
        <dbReference type="Google" id="ProtNLM"/>
    </source>
</evidence>
<dbReference type="Gene3D" id="1.25.40.10">
    <property type="entry name" value="Tetratricopeptide repeat domain"/>
    <property type="match status" value="1"/>
</dbReference>
<feature type="domain" description="IF140/IFT172/WDR19 TPR" evidence="13">
    <location>
        <begin position="865"/>
        <end position="1070"/>
    </location>
</feature>
<keyword evidence="4" id="KW-0677">Repeat</keyword>
<feature type="domain" description="IFT121-like zinc finger" evidence="11">
    <location>
        <begin position="1313"/>
        <end position="1357"/>
    </location>
</feature>
<evidence type="ECO:0000313" key="14">
    <source>
        <dbReference type="EMBL" id="KAF6199135.1"/>
    </source>
</evidence>
<keyword evidence="8" id="KW-0206">Cytoskeleton</keyword>
<evidence type="ECO:0000259" key="12">
    <source>
        <dbReference type="Pfam" id="PF23389"/>
    </source>
</evidence>
<dbReference type="GO" id="GO:0030991">
    <property type="term" value="C:intraciliary transport particle A"/>
    <property type="evidence" value="ECO:0007669"/>
    <property type="project" value="TreeGrafter"/>
</dbReference>
<keyword evidence="5" id="KW-0970">Cilium biogenesis/degradation</keyword>
<dbReference type="Pfam" id="PF23389">
    <property type="entry name" value="Beta-prop_WDR19_1st"/>
    <property type="match status" value="1"/>
</dbReference>